<dbReference type="SUPFAM" id="SSF81653">
    <property type="entry name" value="Calcium ATPase, transduction domain A"/>
    <property type="match status" value="1"/>
</dbReference>
<dbReference type="GO" id="GO:0005388">
    <property type="term" value="F:P-type calcium transporter activity"/>
    <property type="evidence" value="ECO:0007669"/>
    <property type="project" value="UniProtKB-EC"/>
</dbReference>
<feature type="transmembrane region" description="Helical" evidence="20">
    <location>
        <begin position="1126"/>
        <end position="1146"/>
    </location>
</feature>
<gene>
    <name evidence="24" type="ORF">P154DRAFT_625374</name>
</gene>
<keyword evidence="5" id="KW-0109">Calcium transport</keyword>
<evidence type="ECO:0000256" key="18">
    <source>
        <dbReference type="ARBA" id="ARBA00067965"/>
    </source>
</evidence>
<dbReference type="InterPro" id="IPR001757">
    <property type="entry name" value="P_typ_ATPase"/>
</dbReference>
<dbReference type="Gene3D" id="3.40.1110.10">
    <property type="entry name" value="Calcium-transporting ATPase, cytoplasmic domain N"/>
    <property type="match status" value="1"/>
</dbReference>
<dbReference type="SUPFAM" id="SSF81660">
    <property type="entry name" value="Metal cation-transporting ATPase, ATP-binding domain N"/>
    <property type="match status" value="1"/>
</dbReference>
<feature type="non-terminal residue" evidence="24">
    <location>
        <position position="1"/>
    </location>
</feature>
<evidence type="ECO:0000313" key="25">
    <source>
        <dbReference type="Proteomes" id="UP000799779"/>
    </source>
</evidence>
<feature type="transmembrane region" description="Helical" evidence="20">
    <location>
        <begin position="1018"/>
        <end position="1044"/>
    </location>
</feature>
<keyword evidence="8" id="KW-0547">Nucleotide-binding</keyword>
<keyword evidence="25" id="KW-1185">Reference proteome</keyword>
<dbReference type="GO" id="GO:0005886">
    <property type="term" value="C:plasma membrane"/>
    <property type="evidence" value="ECO:0007669"/>
    <property type="project" value="TreeGrafter"/>
</dbReference>
<dbReference type="InterPro" id="IPR006408">
    <property type="entry name" value="P-type_ATPase_IIB"/>
</dbReference>
<keyword evidence="15 20" id="KW-0472">Membrane</keyword>
<dbReference type="FunFam" id="2.70.150.10:FF:000028">
    <property type="entry name" value="Calcium-transporting ATPase"/>
    <property type="match status" value="1"/>
</dbReference>
<evidence type="ECO:0000256" key="9">
    <source>
        <dbReference type="ARBA" id="ARBA00022837"/>
    </source>
</evidence>
<evidence type="ECO:0000256" key="7">
    <source>
        <dbReference type="ARBA" id="ARBA00022723"/>
    </source>
</evidence>
<keyword evidence="4" id="KW-0926">Vacuole</keyword>
<name>A0A6A5W2Y6_9PLEO</name>
<dbReference type="Pfam" id="PF00690">
    <property type="entry name" value="Cation_ATPase_N"/>
    <property type="match status" value="1"/>
</dbReference>
<feature type="compositionally biased region" description="Polar residues" evidence="19">
    <location>
        <begin position="65"/>
        <end position="84"/>
    </location>
</feature>
<keyword evidence="6 20" id="KW-0812">Transmembrane</keyword>
<evidence type="ECO:0000256" key="15">
    <source>
        <dbReference type="ARBA" id="ARBA00023136"/>
    </source>
</evidence>
<dbReference type="InterPro" id="IPR023299">
    <property type="entry name" value="ATPase_P-typ_cyto_dom_N"/>
</dbReference>
<proteinExistence type="predicted"/>
<comment type="subcellular location">
    <subcellularLocation>
        <location evidence="1">Vacuole membrane</location>
        <topology evidence="1">Multi-pass membrane protein</topology>
    </subcellularLocation>
</comment>
<comment type="function">
    <text evidence="17">This magnesium-dependent enzyme catalyzes the hydrolysis of ATP coupled with the transport of calcium. Transports the calcium to the vacuole and participates in the control of the cytosolic free calcium.</text>
</comment>
<evidence type="ECO:0000256" key="8">
    <source>
        <dbReference type="ARBA" id="ARBA00022741"/>
    </source>
</evidence>
<evidence type="ECO:0000256" key="13">
    <source>
        <dbReference type="ARBA" id="ARBA00022989"/>
    </source>
</evidence>
<dbReference type="CDD" id="cd02081">
    <property type="entry name" value="P-type_ATPase_Ca_PMCA-like"/>
    <property type="match status" value="1"/>
</dbReference>
<feature type="transmembrane region" description="Helical" evidence="20">
    <location>
        <begin position="979"/>
        <end position="997"/>
    </location>
</feature>
<keyword evidence="14" id="KW-0406">Ion transport</keyword>
<dbReference type="Gene3D" id="3.40.50.1000">
    <property type="entry name" value="HAD superfamily/HAD-like"/>
    <property type="match status" value="1"/>
</dbReference>
<feature type="transmembrane region" description="Helical" evidence="20">
    <location>
        <begin position="1056"/>
        <end position="1073"/>
    </location>
</feature>
<evidence type="ECO:0000256" key="17">
    <source>
        <dbReference type="ARBA" id="ARBA00059328"/>
    </source>
</evidence>
<feature type="domain" description="P-type ATPase A" evidence="21">
    <location>
        <begin position="343"/>
        <end position="458"/>
    </location>
</feature>
<feature type="domain" description="Cation-transporting P-type ATPase C-terminal" evidence="22">
    <location>
        <begin position="975"/>
        <end position="1145"/>
    </location>
</feature>
<evidence type="ECO:0000256" key="14">
    <source>
        <dbReference type="ARBA" id="ARBA00023065"/>
    </source>
</evidence>
<comment type="catalytic activity">
    <reaction evidence="16">
        <text>Ca(2+)(in) + ATP + H2O = Ca(2+)(out) + ADP + phosphate + H(+)</text>
        <dbReference type="Rhea" id="RHEA:18105"/>
        <dbReference type="ChEBI" id="CHEBI:15377"/>
        <dbReference type="ChEBI" id="CHEBI:15378"/>
        <dbReference type="ChEBI" id="CHEBI:29108"/>
        <dbReference type="ChEBI" id="CHEBI:30616"/>
        <dbReference type="ChEBI" id="CHEBI:43474"/>
        <dbReference type="ChEBI" id="CHEBI:456216"/>
        <dbReference type="EC" id="7.2.2.10"/>
    </reaction>
</comment>
<dbReference type="Proteomes" id="UP000799779">
    <property type="component" value="Unassembled WGS sequence"/>
</dbReference>
<dbReference type="Pfam" id="PF13246">
    <property type="entry name" value="Cation_ATPase"/>
    <property type="match status" value="1"/>
</dbReference>
<feature type="transmembrane region" description="Helical" evidence="20">
    <location>
        <begin position="272"/>
        <end position="294"/>
    </location>
</feature>
<evidence type="ECO:0000256" key="16">
    <source>
        <dbReference type="ARBA" id="ARBA00048694"/>
    </source>
</evidence>
<dbReference type="EMBL" id="ML977699">
    <property type="protein sequence ID" value="KAF1993515.1"/>
    <property type="molecule type" value="Genomic_DNA"/>
</dbReference>
<dbReference type="GO" id="GO:0046872">
    <property type="term" value="F:metal ion binding"/>
    <property type="evidence" value="ECO:0007669"/>
    <property type="project" value="UniProtKB-KW"/>
</dbReference>
<dbReference type="FunFam" id="3.40.50.1000:FF:000018">
    <property type="entry name" value="Calcium-transporting ATPase"/>
    <property type="match status" value="1"/>
</dbReference>
<dbReference type="InterPro" id="IPR023298">
    <property type="entry name" value="ATPase_P-typ_TM_dom_sf"/>
</dbReference>
<evidence type="ECO:0000256" key="5">
    <source>
        <dbReference type="ARBA" id="ARBA00022568"/>
    </source>
</evidence>
<dbReference type="PANTHER" id="PTHR24093">
    <property type="entry name" value="CATION TRANSPORTING ATPASE"/>
    <property type="match status" value="1"/>
</dbReference>
<organism evidence="24 25">
    <name type="scientific">Amniculicola lignicola CBS 123094</name>
    <dbReference type="NCBI Taxonomy" id="1392246"/>
    <lineage>
        <taxon>Eukaryota</taxon>
        <taxon>Fungi</taxon>
        <taxon>Dikarya</taxon>
        <taxon>Ascomycota</taxon>
        <taxon>Pezizomycotina</taxon>
        <taxon>Dothideomycetes</taxon>
        <taxon>Pleosporomycetidae</taxon>
        <taxon>Pleosporales</taxon>
        <taxon>Amniculicolaceae</taxon>
        <taxon>Amniculicola</taxon>
    </lineage>
</organism>
<dbReference type="GO" id="GO:0016887">
    <property type="term" value="F:ATP hydrolysis activity"/>
    <property type="evidence" value="ECO:0007669"/>
    <property type="project" value="InterPro"/>
</dbReference>
<dbReference type="SUPFAM" id="SSF56784">
    <property type="entry name" value="HAD-like"/>
    <property type="match status" value="1"/>
</dbReference>
<dbReference type="SFLD" id="SFLDF00027">
    <property type="entry name" value="p-type_atpase"/>
    <property type="match status" value="1"/>
</dbReference>
<dbReference type="SFLD" id="SFLDG00002">
    <property type="entry name" value="C1.7:_P-type_atpase_like"/>
    <property type="match status" value="1"/>
</dbReference>
<feature type="transmembrane region" description="Helical" evidence="20">
    <location>
        <begin position="1094"/>
        <end position="1120"/>
    </location>
</feature>
<keyword evidence="7" id="KW-0479">Metal-binding</keyword>
<dbReference type="InterPro" id="IPR008250">
    <property type="entry name" value="ATPase_P-typ_transduc_dom_A_sf"/>
</dbReference>
<keyword evidence="12" id="KW-1278">Translocase</keyword>
<dbReference type="GO" id="GO:0005524">
    <property type="term" value="F:ATP binding"/>
    <property type="evidence" value="ECO:0007669"/>
    <property type="project" value="UniProtKB-KW"/>
</dbReference>
<protein>
    <recommendedName>
        <fullName evidence="18">Calcium-transporting ATPase 2</fullName>
        <ecNumber evidence="2">7.2.2.10</ecNumber>
    </recommendedName>
</protein>
<evidence type="ECO:0000256" key="2">
    <source>
        <dbReference type="ARBA" id="ARBA00012790"/>
    </source>
</evidence>
<dbReference type="SFLD" id="SFLDS00003">
    <property type="entry name" value="Haloacid_Dehalogenase"/>
    <property type="match status" value="1"/>
</dbReference>
<keyword evidence="9" id="KW-0106">Calcium</keyword>
<feature type="transmembrane region" description="Helical" evidence="20">
    <location>
        <begin position="478"/>
        <end position="499"/>
    </location>
</feature>
<evidence type="ECO:0000259" key="22">
    <source>
        <dbReference type="Pfam" id="PF00689"/>
    </source>
</evidence>
<dbReference type="PRINTS" id="PR00120">
    <property type="entry name" value="HATPASE"/>
</dbReference>
<dbReference type="Pfam" id="PF00122">
    <property type="entry name" value="E1-E2_ATPase"/>
    <property type="match status" value="1"/>
</dbReference>
<dbReference type="GO" id="GO:0005774">
    <property type="term" value="C:vacuolar membrane"/>
    <property type="evidence" value="ECO:0007669"/>
    <property type="project" value="UniProtKB-SubCell"/>
</dbReference>
<feature type="domain" description="Cation-transporting P-type ATPase N-terminal" evidence="23">
    <location>
        <begin position="238"/>
        <end position="283"/>
    </location>
</feature>
<evidence type="ECO:0000256" key="10">
    <source>
        <dbReference type="ARBA" id="ARBA00022840"/>
    </source>
</evidence>
<evidence type="ECO:0000256" key="20">
    <source>
        <dbReference type="SAM" id="Phobius"/>
    </source>
</evidence>
<keyword evidence="13 20" id="KW-1133">Transmembrane helix</keyword>
<accession>A0A6A5W2Y6</accession>
<evidence type="ECO:0000259" key="21">
    <source>
        <dbReference type="Pfam" id="PF00122"/>
    </source>
</evidence>
<feature type="transmembrane region" description="Helical" evidence="20">
    <location>
        <begin position="948"/>
        <end position="967"/>
    </location>
</feature>
<dbReference type="InterPro" id="IPR004014">
    <property type="entry name" value="ATPase_P-typ_cation-transptr_N"/>
</dbReference>
<dbReference type="AlphaFoldDB" id="A0A6A5W2Y6"/>
<evidence type="ECO:0000256" key="19">
    <source>
        <dbReference type="SAM" id="MobiDB-lite"/>
    </source>
</evidence>
<evidence type="ECO:0000313" key="24">
    <source>
        <dbReference type="EMBL" id="KAF1993515.1"/>
    </source>
</evidence>
<dbReference type="Gene3D" id="2.70.150.10">
    <property type="entry name" value="Calcium-transporting ATPase, cytoplasmic transduction domain A"/>
    <property type="match status" value="1"/>
</dbReference>
<dbReference type="InterPro" id="IPR006068">
    <property type="entry name" value="ATPase_P-typ_cation-transptr_C"/>
</dbReference>
<sequence length="1231" mass="132917">MVSSSTASAQVREETSKLPPLPEIHVEIPRTPVRTGTSDTLSTLTENVSPATLVPERSFRGPHSRNPSAGAHSTTSAKKITNGRSRAPSEATLAPPATSACVSTHRFKGASSYTLESNQSDDALKPDPGSEKDFAVLNNKFAFAPGHLNKMLNPKSLSAFIALGGLSGLEIGLRTDLDVGLSMEETELSGSVSLQEVTKQYRKLRGVDVSGLPRPVEVRHVDLTDSGASGSGSHSKDAFYDRKRVFSPNTLPPKKPISFLSLMWQAYYKENVLILLTVAAVISLALGLYETFGVDHGPGAPPSVDWIEGCAICISIFVVVMVGAVNDYQKERAFVKLNAKKEARDVKVVRSGKSFTLSVYDILVGDVLHMEPGDLIPADGIFISGHNVKCDESSATGESDQMKKTGGEQVLRLLERGHSDSKDLDPFIISGSKVLEGVGTYLVTSVGVNSSYGKILMAMRQEMEPTPLQVKLDGLAKAIAKLATVASFLLLLVLLFRLVATFPGSPLTPTEKASKFMDILIVSVTIIVVAVPEGLPLAITLSLAFATTQMVKMNNLVRILKSCETMGNATTVCSDKTGTLTQNKMTVVTGTILGDSFDDKNPGAADNRSSKFAERLNSEQKRLLIESIAINSTAFEGDGGEFGFVGSKTETALLGFAKNALGMDSLSQERTRAEVVQMLPFDSSRKCMGAVHKLPNSTYRLLVKGASEILLGYSSTIALATGIVPLDHLQAKQIEKTIESYAEQSLRTIGIIYRDFPQWPPRGAENPDDLSQVADLGSLLESMTFLGVVGIQDPIRPGVPEAVAKCKHAGVIVRMVTGDNVVTAKAIAIDCGIYTDGIVMEGPEFRQLSDEDMDGILPRLQVLARSSPEDKRVLVTRLRKLGNIVAVTGDGTNDGPALKAADIGFSMGIAGTEVAKEASAIILMDDNFASILTALMWGRSVNDAVQKFLQFQITVNITAMIVAFISAVEDPNMRSVLTAVQLLWINLFMDSLAALSLSTDFPTEEILDRPPTPRSASIISLTMWKMIVGQAIFQVTATFLLHFGGPKFLPYPENEMRSIIFNMFVWLQIFNQYNNRRLDNKLNIFVNIHRNYYFIVLNVVMVGCQVVIVFYGSTAFGIVALSGPQWGISIVVAVLCMPWGVCVRLFPDAWFAVGAEIFGAPFVAVYRPTRRVMGRVWGWIKGKVGRKAKGGGNGGLMIGDSTSDDGESYVGNGKSAVQTVRGGEDIEKREL</sequence>
<dbReference type="InterPro" id="IPR044492">
    <property type="entry name" value="P_typ_ATPase_HD_dom"/>
</dbReference>
<evidence type="ECO:0000256" key="6">
    <source>
        <dbReference type="ARBA" id="ARBA00022692"/>
    </source>
</evidence>
<dbReference type="PANTHER" id="PTHR24093:SF346">
    <property type="entry name" value="CALCIUM-TRANSPORTING ATPASE"/>
    <property type="match status" value="1"/>
</dbReference>
<dbReference type="InterPro" id="IPR018303">
    <property type="entry name" value="ATPase_P-typ_P_site"/>
</dbReference>
<keyword evidence="10" id="KW-0067">ATP-binding</keyword>
<dbReference type="OrthoDB" id="3352408at2759"/>
<evidence type="ECO:0000256" key="3">
    <source>
        <dbReference type="ARBA" id="ARBA00022448"/>
    </source>
</evidence>
<dbReference type="InterPro" id="IPR059000">
    <property type="entry name" value="ATPase_P-type_domA"/>
</dbReference>
<feature type="region of interest" description="Disordered" evidence="19">
    <location>
        <begin position="1"/>
        <end position="101"/>
    </location>
</feature>
<feature type="transmembrane region" description="Helical" evidence="20">
    <location>
        <begin position="519"/>
        <end position="546"/>
    </location>
</feature>
<dbReference type="Pfam" id="PF00689">
    <property type="entry name" value="Cation_ATPase_C"/>
    <property type="match status" value="1"/>
</dbReference>
<dbReference type="Gene3D" id="1.20.1110.10">
    <property type="entry name" value="Calcium-transporting ATPase, transmembrane domain"/>
    <property type="match status" value="1"/>
</dbReference>
<evidence type="ECO:0000256" key="11">
    <source>
        <dbReference type="ARBA" id="ARBA00022842"/>
    </source>
</evidence>
<evidence type="ECO:0000256" key="1">
    <source>
        <dbReference type="ARBA" id="ARBA00004128"/>
    </source>
</evidence>
<keyword evidence="11" id="KW-0460">Magnesium</keyword>
<dbReference type="InterPro" id="IPR036412">
    <property type="entry name" value="HAD-like_sf"/>
</dbReference>
<dbReference type="GO" id="GO:0006874">
    <property type="term" value="P:intracellular calcium ion homeostasis"/>
    <property type="evidence" value="ECO:0007669"/>
    <property type="project" value="TreeGrafter"/>
</dbReference>
<dbReference type="PROSITE" id="PS00154">
    <property type="entry name" value="ATPASE_E1_E2"/>
    <property type="match status" value="1"/>
</dbReference>
<dbReference type="NCBIfam" id="TIGR01517">
    <property type="entry name" value="ATPase-IIB_Ca"/>
    <property type="match status" value="1"/>
</dbReference>
<dbReference type="PRINTS" id="PR00119">
    <property type="entry name" value="CATATPASE"/>
</dbReference>
<dbReference type="NCBIfam" id="TIGR01494">
    <property type="entry name" value="ATPase_P-type"/>
    <property type="match status" value="2"/>
</dbReference>
<keyword evidence="3" id="KW-0813">Transport</keyword>
<dbReference type="EC" id="7.2.2.10" evidence="2"/>
<evidence type="ECO:0000259" key="23">
    <source>
        <dbReference type="Pfam" id="PF00690"/>
    </source>
</evidence>
<feature type="compositionally biased region" description="Polar residues" evidence="19">
    <location>
        <begin position="34"/>
        <end position="50"/>
    </location>
</feature>
<dbReference type="InterPro" id="IPR023214">
    <property type="entry name" value="HAD_sf"/>
</dbReference>
<feature type="transmembrane region" description="Helical" evidence="20">
    <location>
        <begin position="306"/>
        <end position="326"/>
    </location>
</feature>
<evidence type="ECO:0000256" key="4">
    <source>
        <dbReference type="ARBA" id="ARBA00022554"/>
    </source>
</evidence>
<dbReference type="SUPFAM" id="SSF81665">
    <property type="entry name" value="Calcium ATPase, transmembrane domain M"/>
    <property type="match status" value="1"/>
</dbReference>
<reference evidence="24" key="1">
    <citation type="journal article" date="2020" name="Stud. Mycol.">
        <title>101 Dothideomycetes genomes: a test case for predicting lifestyles and emergence of pathogens.</title>
        <authorList>
            <person name="Haridas S."/>
            <person name="Albert R."/>
            <person name="Binder M."/>
            <person name="Bloem J."/>
            <person name="Labutti K."/>
            <person name="Salamov A."/>
            <person name="Andreopoulos B."/>
            <person name="Baker S."/>
            <person name="Barry K."/>
            <person name="Bills G."/>
            <person name="Bluhm B."/>
            <person name="Cannon C."/>
            <person name="Castanera R."/>
            <person name="Culley D."/>
            <person name="Daum C."/>
            <person name="Ezra D."/>
            <person name="Gonzalez J."/>
            <person name="Henrissat B."/>
            <person name="Kuo A."/>
            <person name="Liang C."/>
            <person name="Lipzen A."/>
            <person name="Lutzoni F."/>
            <person name="Magnuson J."/>
            <person name="Mondo S."/>
            <person name="Nolan M."/>
            <person name="Ohm R."/>
            <person name="Pangilinan J."/>
            <person name="Park H.-J."/>
            <person name="Ramirez L."/>
            <person name="Alfaro M."/>
            <person name="Sun H."/>
            <person name="Tritt A."/>
            <person name="Yoshinaga Y."/>
            <person name="Zwiers L.-H."/>
            <person name="Turgeon B."/>
            <person name="Goodwin S."/>
            <person name="Spatafora J."/>
            <person name="Crous P."/>
            <person name="Grigoriev I."/>
        </authorList>
    </citation>
    <scope>NUCLEOTIDE SEQUENCE</scope>
    <source>
        <strain evidence="24">CBS 123094</strain>
    </source>
</reference>
<evidence type="ECO:0000256" key="12">
    <source>
        <dbReference type="ARBA" id="ARBA00022967"/>
    </source>
</evidence>